<dbReference type="InterPro" id="IPR029058">
    <property type="entry name" value="AB_hydrolase_fold"/>
</dbReference>
<dbReference type="eggNOG" id="COG0596">
    <property type="taxonomic scope" value="Bacteria"/>
</dbReference>
<sequence>MRRAKSARITAIMRGILPLSRRAAGLQNDGENKIVPWPLEKIVVPTLIISAADDLSKTLPGARFTAAHVPGARLKVFETGGHLMVSRGDEVRRTIDEFLRRPPGPADGRTA</sequence>
<dbReference type="PATRIC" id="fig|1123269.5.peg.1858"/>
<protein>
    <recommendedName>
        <fullName evidence="3">Peptidase S33 tripeptidyl aminopeptidase-like C-terminal domain-containing protein</fullName>
    </recommendedName>
</protein>
<dbReference type="Proteomes" id="UP000018851">
    <property type="component" value="Chromosome"/>
</dbReference>
<proteinExistence type="predicted"/>
<dbReference type="AlphaFoldDB" id="W0A964"/>
<dbReference type="STRING" id="1123269.NX02_09500"/>
<dbReference type="KEGG" id="ssan:NX02_09500"/>
<evidence type="ECO:0000313" key="1">
    <source>
        <dbReference type="EMBL" id="AHE53621.1"/>
    </source>
</evidence>
<evidence type="ECO:0008006" key="3">
    <source>
        <dbReference type="Google" id="ProtNLM"/>
    </source>
</evidence>
<dbReference type="SUPFAM" id="SSF53474">
    <property type="entry name" value="alpha/beta-Hydrolases"/>
    <property type="match status" value="1"/>
</dbReference>
<dbReference type="HOGENOM" id="CLU_166164_0_0_5"/>
<dbReference type="RefSeq" id="WP_025291866.1">
    <property type="nucleotide sequence ID" value="NZ_CP006644.1"/>
</dbReference>
<name>W0A964_9SPHN</name>
<evidence type="ECO:0000313" key="2">
    <source>
        <dbReference type="Proteomes" id="UP000018851"/>
    </source>
</evidence>
<organism evidence="1 2">
    <name type="scientific">Sphingomonas sanxanigenens DSM 19645 = NX02</name>
    <dbReference type="NCBI Taxonomy" id="1123269"/>
    <lineage>
        <taxon>Bacteria</taxon>
        <taxon>Pseudomonadati</taxon>
        <taxon>Pseudomonadota</taxon>
        <taxon>Alphaproteobacteria</taxon>
        <taxon>Sphingomonadales</taxon>
        <taxon>Sphingomonadaceae</taxon>
        <taxon>Sphingomonas</taxon>
    </lineage>
</organism>
<dbReference type="EMBL" id="CP006644">
    <property type="protein sequence ID" value="AHE53621.1"/>
    <property type="molecule type" value="Genomic_DNA"/>
</dbReference>
<accession>W0A964</accession>
<keyword evidence="2" id="KW-1185">Reference proteome</keyword>
<reference evidence="1 2" key="1">
    <citation type="submission" date="2013-07" db="EMBL/GenBank/DDBJ databases">
        <title>Completed genome of Sphingomonas sanxanigenens NX02.</title>
        <authorList>
            <person name="Ma T."/>
            <person name="Huang H."/>
            <person name="Wu M."/>
            <person name="Li X."/>
            <person name="Li G."/>
        </authorList>
    </citation>
    <scope>NUCLEOTIDE SEQUENCE [LARGE SCALE GENOMIC DNA]</scope>
    <source>
        <strain evidence="1 2">NX02</strain>
    </source>
</reference>
<gene>
    <name evidence="1" type="ORF">NX02_09500</name>
</gene>
<dbReference type="OrthoDB" id="9798888at2"/>
<dbReference type="Gene3D" id="3.40.50.1820">
    <property type="entry name" value="alpha/beta hydrolase"/>
    <property type="match status" value="1"/>
</dbReference>